<dbReference type="Proteomes" id="UP000824469">
    <property type="component" value="Unassembled WGS sequence"/>
</dbReference>
<feature type="non-terminal residue" evidence="1">
    <location>
        <position position="1"/>
    </location>
</feature>
<dbReference type="AlphaFoldDB" id="A0AA38GRN9"/>
<organism evidence="1 2">
    <name type="scientific">Taxus chinensis</name>
    <name type="common">Chinese yew</name>
    <name type="synonym">Taxus wallichiana var. chinensis</name>
    <dbReference type="NCBI Taxonomy" id="29808"/>
    <lineage>
        <taxon>Eukaryota</taxon>
        <taxon>Viridiplantae</taxon>
        <taxon>Streptophyta</taxon>
        <taxon>Embryophyta</taxon>
        <taxon>Tracheophyta</taxon>
        <taxon>Spermatophyta</taxon>
        <taxon>Pinopsida</taxon>
        <taxon>Pinidae</taxon>
        <taxon>Conifers II</taxon>
        <taxon>Cupressales</taxon>
        <taxon>Taxaceae</taxon>
        <taxon>Taxus</taxon>
    </lineage>
</organism>
<dbReference type="EMBL" id="JAHRHJ020000002">
    <property type="protein sequence ID" value="KAH9327781.1"/>
    <property type="molecule type" value="Genomic_DNA"/>
</dbReference>
<reference evidence="1 2" key="1">
    <citation type="journal article" date="2021" name="Nat. Plants">
        <title>The Taxus genome provides insights into paclitaxel biosynthesis.</title>
        <authorList>
            <person name="Xiong X."/>
            <person name="Gou J."/>
            <person name="Liao Q."/>
            <person name="Li Y."/>
            <person name="Zhou Q."/>
            <person name="Bi G."/>
            <person name="Li C."/>
            <person name="Du R."/>
            <person name="Wang X."/>
            <person name="Sun T."/>
            <person name="Guo L."/>
            <person name="Liang H."/>
            <person name="Lu P."/>
            <person name="Wu Y."/>
            <person name="Zhang Z."/>
            <person name="Ro D.K."/>
            <person name="Shang Y."/>
            <person name="Huang S."/>
            <person name="Yan J."/>
        </authorList>
    </citation>
    <scope>NUCLEOTIDE SEQUENCE [LARGE SCALE GENOMIC DNA]</scope>
    <source>
        <strain evidence="1">Ta-2019</strain>
    </source>
</reference>
<evidence type="ECO:0000313" key="1">
    <source>
        <dbReference type="EMBL" id="KAH9327781.1"/>
    </source>
</evidence>
<evidence type="ECO:0000313" key="2">
    <source>
        <dbReference type="Proteomes" id="UP000824469"/>
    </source>
</evidence>
<protein>
    <submittedName>
        <fullName evidence="1">Uncharacterized protein</fullName>
    </submittedName>
</protein>
<sequence>SETLPREYVPSNEEDIKEEMDQDGCIKLKGNKIPKELVSLEDLFVKHDRFIKSEASQGTQQFVEYEKVNIGSNDEPNV</sequence>
<feature type="non-terminal residue" evidence="1">
    <location>
        <position position="78"/>
    </location>
</feature>
<name>A0AA38GRN9_TAXCH</name>
<gene>
    <name evidence="1" type="ORF">KI387_007959</name>
</gene>
<proteinExistence type="predicted"/>
<keyword evidence="2" id="KW-1185">Reference proteome</keyword>
<accession>A0AA38GRN9</accession>
<comment type="caution">
    <text evidence="1">The sequence shown here is derived from an EMBL/GenBank/DDBJ whole genome shotgun (WGS) entry which is preliminary data.</text>
</comment>